<dbReference type="Pfam" id="PF03611">
    <property type="entry name" value="EIIC-GAT"/>
    <property type="match status" value="1"/>
</dbReference>
<evidence type="ECO:0000256" key="2">
    <source>
        <dbReference type="ARBA" id="ARBA00011738"/>
    </source>
</evidence>
<evidence type="ECO:0000256" key="3">
    <source>
        <dbReference type="ARBA" id="ARBA00022448"/>
    </source>
</evidence>
<evidence type="ECO:0000256" key="9">
    <source>
        <dbReference type="ARBA" id="ARBA00023136"/>
    </source>
</evidence>
<feature type="transmembrane region" description="Helical" evidence="14">
    <location>
        <begin position="146"/>
        <end position="167"/>
    </location>
</feature>
<feature type="transmembrane region" description="Helical" evidence="14">
    <location>
        <begin position="93"/>
        <end position="112"/>
    </location>
</feature>
<evidence type="ECO:0000256" key="4">
    <source>
        <dbReference type="ARBA" id="ARBA00022475"/>
    </source>
</evidence>
<dbReference type="NCBIfam" id="NF009553">
    <property type="entry name" value="PRK12997.1-5"/>
    <property type="match status" value="1"/>
</dbReference>
<comment type="caution">
    <text evidence="15">The sequence shown here is derived from an EMBL/GenBank/DDBJ whole genome shotgun (WGS) entry which is preliminary data.</text>
</comment>
<dbReference type="Proteomes" id="UP000698335">
    <property type="component" value="Unassembled WGS sequence"/>
</dbReference>
<dbReference type="PANTHER" id="PTHR33843:SF4">
    <property type="entry name" value="ASCORBATE-SPECIFIC PTS SYSTEM EIIC COMPONENT"/>
    <property type="match status" value="1"/>
</dbReference>
<reference evidence="15" key="1">
    <citation type="submission" date="2020-04" db="EMBL/GenBank/DDBJ databases">
        <title>Deep metagenomics examines the oral microbiome during advanced dental caries in children, revealing novel taxa and co-occurrences with host molecules.</title>
        <authorList>
            <person name="Baker J.L."/>
            <person name="Morton J.T."/>
            <person name="Dinis M."/>
            <person name="Alvarez R."/>
            <person name="Tran N.C."/>
            <person name="Knight R."/>
            <person name="Edlund A."/>
        </authorList>
    </citation>
    <scope>NUCLEOTIDE SEQUENCE</scope>
    <source>
        <strain evidence="15">JCVI_38_bin.5</strain>
    </source>
</reference>
<feature type="transmembrane region" description="Helical" evidence="14">
    <location>
        <begin position="40"/>
        <end position="73"/>
    </location>
</feature>
<dbReference type="GO" id="GO:0009401">
    <property type="term" value="P:phosphoenolpyruvate-dependent sugar phosphotransferase system"/>
    <property type="evidence" value="ECO:0007669"/>
    <property type="project" value="UniProtKB-KW"/>
</dbReference>
<keyword evidence="5" id="KW-0762">Sugar transport</keyword>
<evidence type="ECO:0000256" key="1">
    <source>
        <dbReference type="ARBA" id="ARBA00004651"/>
    </source>
</evidence>
<feature type="transmembrane region" description="Helical" evidence="14">
    <location>
        <begin position="119"/>
        <end position="140"/>
    </location>
</feature>
<dbReference type="EMBL" id="JABZGW010000146">
    <property type="protein sequence ID" value="MBF4807841.1"/>
    <property type="molecule type" value="Genomic_DNA"/>
</dbReference>
<keyword evidence="3" id="KW-0813">Transport</keyword>
<evidence type="ECO:0000256" key="13">
    <source>
        <dbReference type="ARBA" id="ARBA00042859"/>
    </source>
</evidence>
<name>A0A930VWI5_9ACTN</name>
<dbReference type="AlphaFoldDB" id="A0A930VWI5"/>
<feature type="transmembrane region" description="Helical" evidence="14">
    <location>
        <begin position="6"/>
        <end position="28"/>
    </location>
</feature>
<gene>
    <name evidence="15" type="ORF">HXK26_04015</name>
</gene>
<evidence type="ECO:0000256" key="14">
    <source>
        <dbReference type="SAM" id="Phobius"/>
    </source>
</evidence>
<keyword evidence="6" id="KW-0598">Phosphotransferase system</keyword>
<feature type="transmembrane region" description="Helical" evidence="14">
    <location>
        <begin position="347"/>
        <end position="368"/>
    </location>
</feature>
<proteinExistence type="inferred from homology"/>
<dbReference type="InterPro" id="IPR051562">
    <property type="entry name" value="Ascorbate-PTS_EIIC"/>
</dbReference>
<evidence type="ECO:0000256" key="11">
    <source>
        <dbReference type="ARBA" id="ARBA00038218"/>
    </source>
</evidence>
<evidence type="ECO:0000256" key="5">
    <source>
        <dbReference type="ARBA" id="ARBA00022597"/>
    </source>
</evidence>
<comment type="subunit">
    <text evidence="2">Homodimer.</text>
</comment>
<feature type="transmembrane region" description="Helical" evidence="14">
    <location>
        <begin position="224"/>
        <end position="243"/>
    </location>
</feature>
<feature type="transmembrane region" description="Helical" evidence="14">
    <location>
        <begin position="447"/>
        <end position="475"/>
    </location>
</feature>
<comment type="similarity">
    <text evidence="11">Belongs to the UlaA family.</text>
</comment>
<dbReference type="PANTHER" id="PTHR33843">
    <property type="entry name" value="ASCORBATE-SPECIFIC PTS SYSTEM EIIC COMPONENT"/>
    <property type="match status" value="1"/>
</dbReference>
<organism evidence="15 16">
    <name type="scientific">Lancefieldella rimae</name>
    <dbReference type="NCBI Taxonomy" id="1383"/>
    <lineage>
        <taxon>Bacteria</taxon>
        <taxon>Bacillati</taxon>
        <taxon>Actinomycetota</taxon>
        <taxon>Coriobacteriia</taxon>
        <taxon>Coriobacteriales</taxon>
        <taxon>Atopobiaceae</taxon>
        <taxon>Lancefieldella</taxon>
    </lineage>
</organism>
<dbReference type="GO" id="GO:0005886">
    <property type="term" value="C:plasma membrane"/>
    <property type="evidence" value="ECO:0007669"/>
    <property type="project" value="UniProtKB-SubCell"/>
</dbReference>
<evidence type="ECO:0000313" key="15">
    <source>
        <dbReference type="EMBL" id="MBF4807841.1"/>
    </source>
</evidence>
<evidence type="ECO:0000256" key="6">
    <source>
        <dbReference type="ARBA" id="ARBA00022683"/>
    </source>
</evidence>
<keyword evidence="9 14" id="KW-0472">Membrane</keyword>
<accession>A0A930VWI5</accession>
<evidence type="ECO:0000256" key="10">
    <source>
        <dbReference type="ARBA" id="ARBA00037387"/>
    </source>
</evidence>
<dbReference type="InterPro" id="IPR004703">
    <property type="entry name" value="PTS_sugar-sp_permease"/>
</dbReference>
<feature type="transmembrane region" description="Helical" evidence="14">
    <location>
        <begin position="407"/>
        <end position="427"/>
    </location>
</feature>
<keyword evidence="8 14" id="KW-1133">Transmembrane helix</keyword>
<comment type="function">
    <text evidence="10">The phosphoenolpyruvate-dependent sugar phosphotransferase system (sugar PTS), a major carbohydrate active transport system, catalyzes the phosphorylation of incoming sugar substrates concomitantly with their translocation across the cell membrane. The enzyme II UlaABC PTS system is involved in ascorbate transport.</text>
</comment>
<evidence type="ECO:0000256" key="8">
    <source>
        <dbReference type="ARBA" id="ARBA00022989"/>
    </source>
</evidence>
<evidence type="ECO:0000256" key="12">
    <source>
        <dbReference type="ARBA" id="ARBA00039702"/>
    </source>
</evidence>
<evidence type="ECO:0000313" key="16">
    <source>
        <dbReference type="Proteomes" id="UP000698335"/>
    </source>
</evidence>
<evidence type="ECO:0000256" key="7">
    <source>
        <dbReference type="ARBA" id="ARBA00022692"/>
    </source>
</evidence>
<feature type="transmembrane region" description="Helical" evidence="14">
    <location>
        <begin position="286"/>
        <end position="305"/>
    </location>
</feature>
<feature type="transmembrane region" description="Helical" evidence="14">
    <location>
        <begin position="374"/>
        <end position="395"/>
    </location>
</feature>
<keyword evidence="7 14" id="KW-0812">Transmembrane</keyword>
<sequence>MPVIDFIVNVLSTPAILVGLVALLGLVLQKKPIEELVKGTLKTIVGFLVLSAGASFLQSGSLLAFGEIFNYAFNMQGVVPNNEAVVSMALQDFGQATAIIMCLGMVLNIVLARFSRMHYIFLTGHHTLYMAAMLAIILHIGGLDGWMLYISGACLLGLIMVLSPAYCQPTMRKVTGSDSVALGHFGGVGYWLSGMVGKLFASDRENSTEKLQFSKRLIFLRDNTVSIGLTMIIMFLIITGVAVGRGLLGAVPAGISAAEFASNPAYAGFQHLGDLLNVGTETTTNWVVWAFLRGLSFAGGVYIILSGVRLIIGEIVPAFKGIAEKLVPGAKPALDCPIAFTYAPNAVILGFLSSFVGGILGLILLGLINASLVPLALILPGVVPHFFCGATAGVFGNAEGGIKGCVAGAFAHGLLITFLPAFCMPVFTSMGFTSATFSDADFSVMALIFGNVALNAQGLILTIICIVCFLLPILYNLLAPKHEVSETAEKTTK</sequence>
<protein>
    <recommendedName>
        <fullName evidence="12">Ascorbate-specific PTS system EIIC component</fullName>
    </recommendedName>
    <alternativeName>
        <fullName evidence="13">Ascorbate-specific permease IIC component UlaA</fullName>
    </alternativeName>
</protein>
<comment type="subcellular location">
    <subcellularLocation>
        <location evidence="1">Cell membrane</location>
        <topology evidence="1">Multi-pass membrane protein</topology>
    </subcellularLocation>
</comment>
<dbReference type="RefSeq" id="WP_070699187.1">
    <property type="nucleotide sequence ID" value="NZ_CAUTZM010000003.1"/>
</dbReference>
<dbReference type="NCBIfam" id="NF006920">
    <property type="entry name" value="PRK09410.1-2"/>
    <property type="match status" value="1"/>
</dbReference>
<keyword evidence="4" id="KW-1003">Cell membrane</keyword>